<comment type="caution">
    <text evidence="8">The sequence shown here is derived from an EMBL/GenBank/DDBJ whole genome shotgun (WGS) entry which is preliminary data.</text>
</comment>
<feature type="coiled-coil region" evidence="4">
    <location>
        <begin position="721"/>
        <end position="748"/>
    </location>
</feature>
<keyword evidence="4" id="KW-0175">Coiled coil</keyword>
<dbReference type="GO" id="GO:0003777">
    <property type="term" value="F:microtubule motor activity"/>
    <property type="evidence" value="ECO:0007669"/>
    <property type="project" value="InterPro"/>
</dbReference>
<dbReference type="InterPro" id="IPR036961">
    <property type="entry name" value="Kinesin_motor_dom_sf"/>
</dbReference>
<dbReference type="EMBL" id="JAUIZM010000001">
    <property type="protein sequence ID" value="KAK1401747.1"/>
    <property type="molecule type" value="Genomic_DNA"/>
</dbReference>
<dbReference type="GO" id="GO:0008017">
    <property type="term" value="F:microtubule binding"/>
    <property type="evidence" value="ECO:0007669"/>
    <property type="project" value="InterPro"/>
</dbReference>
<feature type="compositionally biased region" description="Polar residues" evidence="5">
    <location>
        <begin position="293"/>
        <end position="304"/>
    </location>
</feature>
<dbReference type="InterPro" id="IPR027640">
    <property type="entry name" value="Kinesin-like_fam"/>
</dbReference>
<evidence type="ECO:0000259" key="7">
    <source>
        <dbReference type="PROSITE" id="PS50067"/>
    </source>
</evidence>
<feature type="domain" description="Calponin-homology (CH)" evidence="6">
    <location>
        <begin position="40"/>
        <end position="162"/>
    </location>
</feature>
<feature type="region of interest" description="Disordered" evidence="5">
    <location>
        <begin position="882"/>
        <end position="937"/>
    </location>
</feature>
<organism evidence="8 9">
    <name type="scientific">Heracleum sosnowskyi</name>
    <dbReference type="NCBI Taxonomy" id="360622"/>
    <lineage>
        <taxon>Eukaryota</taxon>
        <taxon>Viridiplantae</taxon>
        <taxon>Streptophyta</taxon>
        <taxon>Embryophyta</taxon>
        <taxon>Tracheophyta</taxon>
        <taxon>Spermatophyta</taxon>
        <taxon>Magnoliopsida</taxon>
        <taxon>eudicotyledons</taxon>
        <taxon>Gunneridae</taxon>
        <taxon>Pentapetalae</taxon>
        <taxon>asterids</taxon>
        <taxon>campanulids</taxon>
        <taxon>Apiales</taxon>
        <taxon>Apiaceae</taxon>
        <taxon>Apioideae</taxon>
        <taxon>apioid superclade</taxon>
        <taxon>Tordylieae</taxon>
        <taxon>Tordyliinae</taxon>
        <taxon>Heracleum</taxon>
    </lineage>
</organism>
<dbReference type="SUPFAM" id="SSF47576">
    <property type="entry name" value="Calponin-homology domain, CH-domain"/>
    <property type="match status" value="1"/>
</dbReference>
<feature type="binding site" evidence="3">
    <location>
        <begin position="521"/>
        <end position="528"/>
    </location>
    <ligand>
        <name>ATP</name>
        <dbReference type="ChEBI" id="CHEBI:30616"/>
    </ligand>
</feature>
<accession>A0AAD8NA96</accession>
<reference evidence="8" key="1">
    <citation type="submission" date="2023-02" db="EMBL/GenBank/DDBJ databases">
        <title>Genome of toxic invasive species Heracleum sosnowskyi carries increased number of genes despite the absence of recent whole-genome duplications.</title>
        <authorList>
            <person name="Schelkunov M."/>
            <person name="Shtratnikova V."/>
            <person name="Makarenko M."/>
            <person name="Klepikova A."/>
            <person name="Omelchenko D."/>
            <person name="Novikova G."/>
            <person name="Obukhova E."/>
            <person name="Bogdanov V."/>
            <person name="Penin A."/>
            <person name="Logacheva M."/>
        </authorList>
    </citation>
    <scope>NUCLEOTIDE SEQUENCE</scope>
    <source>
        <strain evidence="8">Hsosn_3</strain>
        <tissue evidence="8">Leaf</tissue>
    </source>
</reference>
<dbReference type="InterPro" id="IPR001752">
    <property type="entry name" value="Kinesin_motor_dom"/>
</dbReference>
<feature type="region of interest" description="Disordered" evidence="5">
    <location>
        <begin position="276"/>
        <end position="313"/>
    </location>
</feature>
<evidence type="ECO:0000256" key="2">
    <source>
        <dbReference type="ARBA" id="ARBA00023175"/>
    </source>
</evidence>
<dbReference type="SUPFAM" id="SSF52540">
    <property type="entry name" value="P-loop containing nucleoside triphosphate hydrolases"/>
    <property type="match status" value="1"/>
</dbReference>
<dbReference type="PANTHER" id="PTHR47972:SF39">
    <property type="entry name" value="KINESIN-LIKE PROTEIN KIN-14I"/>
    <property type="match status" value="1"/>
</dbReference>
<dbReference type="GO" id="GO:0015630">
    <property type="term" value="C:microtubule cytoskeleton"/>
    <property type="evidence" value="ECO:0007669"/>
    <property type="project" value="TreeGrafter"/>
</dbReference>
<dbReference type="Proteomes" id="UP001237642">
    <property type="component" value="Unassembled WGS sequence"/>
</dbReference>
<evidence type="ECO:0000256" key="4">
    <source>
        <dbReference type="SAM" id="Coils"/>
    </source>
</evidence>
<dbReference type="GO" id="GO:0007018">
    <property type="term" value="P:microtubule-based movement"/>
    <property type="evidence" value="ECO:0007669"/>
    <property type="project" value="InterPro"/>
</dbReference>
<dbReference type="InterPro" id="IPR031852">
    <property type="entry name" value="Vik1/Cik1_MT-bd"/>
</dbReference>
<sequence length="937" mass="103179">MASEGIFQFSISSVVGDVLQQHGKQLGAIDLQSRKANEEFVRRNEATQWLRKMIGVVAAKDLPAQPSEEEFRSGLRSGIILCKVLNKIQPQAASIVIEAPADTVIILDAKAKSAARYQENVKNFLLAVDELGIPTFELADLDKGGNTSSVVDTVLAMKSYFEWKERGAYGTWKYGENLEADKQGPPKSSELPIRRSLSRMSSGVSLDSFAGENIGLNPTDMDGSWPLHIVIRDLLSDKKKDEIPIIVENMLHKVTEEFEQRIANQKEQMKQDIKDLDGSYGNESIKDLDGSYGNESISSPGSDGSKTEDKETSKYDCLIKTEDKETSKYDCLIKTEDKETSKYVKEEYFNENYKLDDGGHTQSMKQLIEHHHQNLKVLKHDLYTTKADMQNLQMKYQDEVHGLGEHLHSLAHAASGYRKVLEENRKLYNEVQDLKGSIRVYCRARPFLPGNANQGSSAIANIDNGKITLITPTKTAKDGLKSFSFNQVFSPSATQEEVFSDMRPLVQSVLDGYNVCIFAYGQTGSGKTYTMSGPNDLTEETLEIRNNSQNGLNVPDANLVPVSSKFDVINLMNLGQKNRAVGSTAMNDRSSRSHSCLNVHVQARDLTSGSEFFGCMNLVDLAGSERADKTEAVGERLKEATYINKSLSALGDVLSALAQKTSHVPYRNSKLTQLLQDSLGGQAKTLMFVHISPEIDAIGETISTLKFAERVSTVELGASRANKDSSDVKELKEQIAKLKASLAKKESENLQQSKLVRMMSAGASISSSNSLGGGNTSSEEDGNSKENTSAWPSPVESPQLKAKPDSGKWVDKIVLNKQNPKKIYPEQPDKLILSRSISSSEYEINVNRYDVATTTDESDIEAAASDNSEPDFSKTKTVAVLGSKIRSPAPRQARTTQIRTPIPPQPSTRKQSNGARAGTTRTVRQVVDTRRKQGSGK</sequence>
<keyword evidence="2 3" id="KW-0505">Motor protein</keyword>
<dbReference type="InterPro" id="IPR027417">
    <property type="entry name" value="P-loop_NTPase"/>
</dbReference>
<dbReference type="Pfam" id="PF00225">
    <property type="entry name" value="Kinesin"/>
    <property type="match status" value="1"/>
</dbReference>
<dbReference type="PROSITE" id="PS50021">
    <property type="entry name" value="CH"/>
    <property type="match status" value="1"/>
</dbReference>
<evidence type="ECO:0000256" key="5">
    <source>
        <dbReference type="SAM" id="MobiDB-lite"/>
    </source>
</evidence>
<gene>
    <name evidence="8" type="ORF">POM88_001352</name>
</gene>
<dbReference type="Gene3D" id="3.40.850.10">
    <property type="entry name" value="Kinesin motor domain"/>
    <property type="match status" value="2"/>
</dbReference>
<dbReference type="FunFam" id="3.40.850.10:FF:000373">
    <property type="entry name" value="p-loop nucleoside triphosphate hydrolase superfamily protein with CH (Calponin Homology) domain"/>
    <property type="match status" value="1"/>
</dbReference>
<dbReference type="PANTHER" id="PTHR47972">
    <property type="entry name" value="KINESIN-LIKE PROTEIN KLP-3"/>
    <property type="match status" value="1"/>
</dbReference>
<evidence type="ECO:0000313" key="9">
    <source>
        <dbReference type="Proteomes" id="UP001237642"/>
    </source>
</evidence>
<evidence type="ECO:0000313" key="8">
    <source>
        <dbReference type="EMBL" id="KAK1401747.1"/>
    </source>
</evidence>
<keyword evidence="3" id="KW-0547">Nucleotide-binding</keyword>
<dbReference type="PROSITE" id="PS50067">
    <property type="entry name" value="KINESIN_MOTOR_2"/>
    <property type="match status" value="1"/>
</dbReference>
<keyword evidence="3" id="KW-0067">ATP-binding</keyword>
<dbReference type="InterPro" id="IPR036872">
    <property type="entry name" value="CH_dom_sf"/>
</dbReference>
<evidence type="ECO:0000256" key="1">
    <source>
        <dbReference type="ARBA" id="ARBA00010899"/>
    </source>
</evidence>
<protein>
    <submittedName>
        <fullName evidence="8">Kinesin-like protein KIN-14I</fullName>
    </submittedName>
</protein>
<reference evidence="8" key="2">
    <citation type="submission" date="2023-05" db="EMBL/GenBank/DDBJ databases">
        <authorList>
            <person name="Schelkunov M.I."/>
        </authorList>
    </citation>
    <scope>NUCLEOTIDE SEQUENCE</scope>
    <source>
        <strain evidence="8">Hsosn_3</strain>
        <tissue evidence="8">Leaf</tissue>
    </source>
</reference>
<dbReference type="Gene3D" id="1.10.418.10">
    <property type="entry name" value="Calponin-like domain"/>
    <property type="match status" value="1"/>
</dbReference>
<dbReference type="CDD" id="cd21203">
    <property type="entry name" value="CH_AtKIN14-like"/>
    <property type="match status" value="1"/>
</dbReference>
<feature type="region of interest" description="Disordered" evidence="5">
    <location>
        <begin position="764"/>
        <end position="806"/>
    </location>
</feature>
<dbReference type="InterPro" id="IPR001715">
    <property type="entry name" value="CH_dom"/>
</dbReference>
<dbReference type="SMART" id="SM00129">
    <property type="entry name" value="KISc"/>
    <property type="match status" value="1"/>
</dbReference>
<feature type="domain" description="Kinesin motor" evidence="7">
    <location>
        <begin position="437"/>
        <end position="714"/>
    </location>
</feature>
<proteinExistence type="inferred from homology"/>
<dbReference type="Pfam" id="PF00307">
    <property type="entry name" value="CH"/>
    <property type="match status" value="1"/>
</dbReference>
<comment type="similarity">
    <text evidence="1">Belongs to the TRAFAC class myosin-kinesin ATPase superfamily. Kinesin family. KIN-14 subfamily.</text>
</comment>
<name>A0AAD8NA96_9APIA</name>
<evidence type="ECO:0000259" key="6">
    <source>
        <dbReference type="PROSITE" id="PS50021"/>
    </source>
</evidence>
<keyword evidence="9" id="KW-1185">Reference proteome</keyword>
<dbReference type="SMART" id="SM00033">
    <property type="entry name" value="CH"/>
    <property type="match status" value="1"/>
</dbReference>
<evidence type="ECO:0000256" key="3">
    <source>
        <dbReference type="PROSITE-ProRule" id="PRU00283"/>
    </source>
</evidence>
<dbReference type="PRINTS" id="PR00380">
    <property type="entry name" value="KINESINHEAVY"/>
</dbReference>
<dbReference type="AlphaFoldDB" id="A0AAD8NA96"/>
<dbReference type="Pfam" id="PF16796">
    <property type="entry name" value="Microtub_bd"/>
    <property type="match status" value="1"/>
</dbReference>
<dbReference type="GO" id="GO:0005524">
    <property type="term" value="F:ATP binding"/>
    <property type="evidence" value="ECO:0007669"/>
    <property type="project" value="UniProtKB-UniRule"/>
</dbReference>